<accession>U6LP86</accession>
<dbReference type="Pfam" id="PF00665">
    <property type="entry name" value="rve"/>
    <property type="match status" value="1"/>
</dbReference>
<protein>
    <recommendedName>
        <fullName evidence="2">Integrase catalytic domain-containing protein</fullName>
    </recommendedName>
</protein>
<dbReference type="Gene3D" id="3.30.420.10">
    <property type="entry name" value="Ribonuclease H-like superfamily/Ribonuclease H"/>
    <property type="match status" value="1"/>
</dbReference>
<feature type="region of interest" description="Disordered" evidence="1">
    <location>
        <begin position="330"/>
        <end position="355"/>
    </location>
</feature>
<dbReference type="PROSITE" id="PS50994">
    <property type="entry name" value="INTEGRASE"/>
    <property type="match status" value="1"/>
</dbReference>
<dbReference type="InterPro" id="IPR050951">
    <property type="entry name" value="Retrovirus_Pol_polyprotein"/>
</dbReference>
<sequence length="355" mass="40088">MGLFEYKVMPFGLKGAPATFQANINAFLQPLLVLGPATDPSDPPHKTRGIRTDYRQLAGLRRRACRKRLPSQPVTHPPTAPNPDPESPTPTERQQTSTSPVLDWPAAYSKCPVFSDPYHTASTKPGKVVQLEFQHRRHTFRFVLPYLHICVGGLWLICVPQFPEFLTHVLCTHHDHVTAGHRGQKKTYTALSKHCYWPGMRAYTNAYVESCTQCRASKSLNQKPAGFLQQLFIPSRRWSHVSVDFVTGLPLTTTGHDAILVVVDSLSKLAHFIPAKKSHSAADIVELLADLLIRYHGFPDVLVSDRDPRFQSEVWSQLCSRFNITRAMSSSYHPQTDGPTERVNRTLEQMPRRHI</sequence>
<dbReference type="InterPro" id="IPR001584">
    <property type="entry name" value="Integrase_cat-core"/>
</dbReference>
<name>U6LP86_9EIME</name>
<dbReference type="Pfam" id="PF17921">
    <property type="entry name" value="Integrase_H2C2"/>
    <property type="match status" value="1"/>
</dbReference>
<dbReference type="InterPro" id="IPR041588">
    <property type="entry name" value="Integrase_H2C2"/>
</dbReference>
<dbReference type="AlphaFoldDB" id="U6LP86"/>
<dbReference type="GO" id="GO:0003676">
    <property type="term" value="F:nucleic acid binding"/>
    <property type="evidence" value="ECO:0007669"/>
    <property type="project" value="InterPro"/>
</dbReference>
<dbReference type="Gene3D" id="1.10.340.70">
    <property type="match status" value="1"/>
</dbReference>
<dbReference type="InterPro" id="IPR012337">
    <property type="entry name" value="RNaseH-like_sf"/>
</dbReference>
<evidence type="ECO:0000313" key="4">
    <source>
        <dbReference type="Proteomes" id="UP000030750"/>
    </source>
</evidence>
<dbReference type="SUPFAM" id="SSF53098">
    <property type="entry name" value="Ribonuclease H-like"/>
    <property type="match status" value="1"/>
</dbReference>
<feature type="compositionally biased region" description="Polar residues" evidence="1">
    <location>
        <begin position="89"/>
        <end position="100"/>
    </location>
</feature>
<dbReference type="VEuPathDB" id="ToxoDB:EBH_0033310"/>
<dbReference type="SUPFAM" id="SSF56672">
    <property type="entry name" value="DNA/RNA polymerases"/>
    <property type="match status" value="1"/>
</dbReference>
<dbReference type="Gene3D" id="3.30.70.270">
    <property type="match status" value="1"/>
</dbReference>
<dbReference type="OrthoDB" id="2202254at2759"/>
<gene>
    <name evidence="3" type="ORF">EBH_0033310</name>
</gene>
<dbReference type="InterPro" id="IPR043128">
    <property type="entry name" value="Rev_trsase/Diguanyl_cyclase"/>
</dbReference>
<evidence type="ECO:0000259" key="2">
    <source>
        <dbReference type="PROSITE" id="PS50994"/>
    </source>
</evidence>
<evidence type="ECO:0000256" key="1">
    <source>
        <dbReference type="SAM" id="MobiDB-lite"/>
    </source>
</evidence>
<dbReference type="GO" id="GO:0015074">
    <property type="term" value="P:DNA integration"/>
    <property type="evidence" value="ECO:0007669"/>
    <property type="project" value="InterPro"/>
</dbReference>
<dbReference type="Proteomes" id="UP000030750">
    <property type="component" value="Unassembled WGS sequence"/>
</dbReference>
<dbReference type="InterPro" id="IPR036397">
    <property type="entry name" value="RNaseH_sf"/>
</dbReference>
<feature type="domain" description="Integrase catalytic" evidence="2">
    <location>
        <begin position="230"/>
        <end position="355"/>
    </location>
</feature>
<feature type="region of interest" description="Disordered" evidence="1">
    <location>
        <begin position="65"/>
        <end position="101"/>
    </location>
</feature>
<dbReference type="PANTHER" id="PTHR37984">
    <property type="entry name" value="PROTEIN CBG26694"/>
    <property type="match status" value="1"/>
</dbReference>
<proteinExistence type="predicted"/>
<dbReference type="InterPro" id="IPR043502">
    <property type="entry name" value="DNA/RNA_pol_sf"/>
</dbReference>
<keyword evidence="4" id="KW-1185">Reference proteome</keyword>
<dbReference type="EMBL" id="HG712207">
    <property type="protein sequence ID" value="CDJ50399.1"/>
    <property type="molecule type" value="Genomic_DNA"/>
</dbReference>
<dbReference type="PANTHER" id="PTHR37984:SF5">
    <property type="entry name" value="PROTEIN NYNRIN-LIKE"/>
    <property type="match status" value="1"/>
</dbReference>
<evidence type="ECO:0000313" key="3">
    <source>
        <dbReference type="EMBL" id="CDJ50399.1"/>
    </source>
</evidence>
<organism evidence="3 4">
    <name type="scientific">Eimeria brunetti</name>
    <dbReference type="NCBI Taxonomy" id="51314"/>
    <lineage>
        <taxon>Eukaryota</taxon>
        <taxon>Sar</taxon>
        <taxon>Alveolata</taxon>
        <taxon>Apicomplexa</taxon>
        <taxon>Conoidasida</taxon>
        <taxon>Coccidia</taxon>
        <taxon>Eucoccidiorida</taxon>
        <taxon>Eimeriorina</taxon>
        <taxon>Eimeriidae</taxon>
        <taxon>Eimeria</taxon>
    </lineage>
</organism>
<feature type="compositionally biased region" description="Pro residues" evidence="1">
    <location>
        <begin position="75"/>
        <end position="88"/>
    </location>
</feature>
<reference evidence="3" key="1">
    <citation type="submission" date="2013-10" db="EMBL/GenBank/DDBJ databases">
        <title>Genomic analysis of the causative agents of coccidiosis in chickens.</title>
        <authorList>
            <person name="Reid A.J."/>
            <person name="Blake D."/>
            <person name="Billington K."/>
            <person name="Browne H."/>
            <person name="Dunn M."/>
            <person name="Hung S."/>
            <person name="Kawahara F."/>
            <person name="Miranda-Saavedra D."/>
            <person name="Mourier T."/>
            <person name="Nagra H."/>
            <person name="Otto T.D."/>
            <person name="Rawlings N."/>
            <person name="Sanchez A."/>
            <person name="Sanders M."/>
            <person name="Subramaniam C."/>
            <person name="Tay Y."/>
            <person name="Dear P."/>
            <person name="Doerig C."/>
            <person name="Gruber A."/>
            <person name="Parkinson J."/>
            <person name="Shirley M."/>
            <person name="Wan K.L."/>
            <person name="Berriman M."/>
            <person name="Tomley F."/>
            <person name="Pain A."/>
        </authorList>
    </citation>
    <scope>NUCLEOTIDE SEQUENCE [LARGE SCALE GENOMIC DNA]</scope>
    <source>
        <strain evidence="3">Houghton</strain>
    </source>
</reference>
<reference evidence="3" key="2">
    <citation type="submission" date="2013-10" db="EMBL/GenBank/DDBJ databases">
        <authorList>
            <person name="Aslett M."/>
        </authorList>
    </citation>
    <scope>NUCLEOTIDE SEQUENCE [LARGE SCALE GENOMIC DNA]</scope>
    <source>
        <strain evidence="3">Houghton</strain>
    </source>
</reference>